<dbReference type="Gene3D" id="1.10.101.10">
    <property type="entry name" value="PGBD-like superfamily/PGBD"/>
    <property type="match status" value="1"/>
</dbReference>
<evidence type="ECO:0000313" key="4">
    <source>
        <dbReference type="Proteomes" id="UP001627408"/>
    </source>
</evidence>
<proteinExistence type="predicted"/>
<dbReference type="SUPFAM" id="SSF47090">
    <property type="entry name" value="PGBD-like"/>
    <property type="match status" value="1"/>
</dbReference>
<dbReference type="RefSeq" id="WP_407593776.1">
    <property type="nucleotide sequence ID" value="NZ_JBHDIY010000002.1"/>
</dbReference>
<name>A0ABW8UXL6_9RHOB</name>
<comment type="caution">
    <text evidence="3">The sequence shown here is derived from an EMBL/GenBank/DDBJ whole genome shotgun (WGS) entry which is preliminary data.</text>
</comment>
<feature type="domain" description="Peptidoglycan binding-like" evidence="2">
    <location>
        <begin position="112"/>
        <end position="152"/>
    </location>
</feature>
<dbReference type="InterPro" id="IPR036366">
    <property type="entry name" value="PGBDSf"/>
</dbReference>
<feature type="chain" id="PRO_5045853043" evidence="1">
    <location>
        <begin position="21"/>
        <end position="175"/>
    </location>
</feature>
<dbReference type="EMBL" id="JBHDIY010000002">
    <property type="protein sequence ID" value="MFL4471908.1"/>
    <property type="molecule type" value="Genomic_DNA"/>
</dbReference>
<dbReference type="Pfam" id="PF01471">
    <property type="entry name" value="PG_binding_1"/>
    <property type="match status" value="1"/>
</dbReference>
<dbReference type="InterPro" id="IPR036365">
    <property type="entry name" value="PGBD-like_sf"/>
</dbReference>
<protein>
    <submittedName>
        <fullName evidence="3">Peptidoglycan-binding domain-containing protein</fullName>
    </submittedName>
</protein>
<feature type="signal peptide" evidence="1">
    <location>
        <begin position="1"/>
        <end position="20"/>
    </location>
</feature>
<reference evidence="3 4" key="1">
    <citation type="submission" date="2024-08" db="EMBL/GenBank/DDBJ databases">
        <title>Tateyamaria sp. nov., isolated from marine algae.</title>
        <authorList>
            <person name="Choi B.J."/>
            <person name="Kim J.M."/>
            <person name="Lee J.K."/>
            <person name="Choi D.G."/>
            <person name="Bayburt H."/>
            <person name="Baek J.H."/>
            <person name="Han D.M."/>
            <person name="Jeon C.O."/>
        </authorList>
    </citation>
    <scope>NUCLEOTIDE SEQUENCE [LARGE SCALE GENOMIC DNA]</scope>
    <source>
        <strain evidence="3 4">KMU-156</strain>
    </source>
</reference>
<gene>
    <name evidence="3" type="ORF">ACERZ8_19250</name>
</gene>
<keyword evidence="4" id="KW-1185">Reference proteome</keyword>
<keyword evidence="1" id="KW-0732">Signal</keyword>
<evidence type="ECO:0000313" key="3">
    <source>
        <dbReference type="EMBL" id="MFL4471908.1"/>
    </source>
</evidence>
<evidence type="ECO:0000256" key="1">
    <source>
        <dbReference type="SAM" id="SignalP"/>
    </source>
</evidence>
<sequence>MRSIPFIPALAAVVFVTACAENAVVTSSNIDPVSLATSPPGAAPGTCWGKTVSPAVVETVTRKVLLQPAQISSDGRVQAAPIYKDETRQEVVRPRQDTWYEVPCATDLTPEFISSVQRALAARGYYRGPVTGEMDTATKYAIQRYQRDEGLNSKTLSVAAARKLGLIAVAQPNAG</sequence>
<dbReference type="PROSITE" id="PS51257">
    <property type="entry name" value="PROKAR_LIPOPROTEIN"/>
    <property type="match status" value="1"/>
</dbReference>
<organism evidence="3 4">
    <name type="scientific">Tateyamaria armeniaca</name>
    <dbReference type="NCBI Taxonomy" id="2518930"/>
    <lineage>
        <taxon>Bacteria</taxon>
        <taxon>Pseudomonadati</taxon>
        <taxon>Pseudomonadota</taxon>
        <taxon>Alphaproteobacteria</taxon>
        <taxon>Rhodobacterales</taxon>
        <taxon>Roseobacteraceae</taxon>
        <taxon>Tateyamaria</taxon>
    </lineage>
</organism>
<dbReference type="Proteomes" id="UP001627408">
    <property type="component" value="Unassembled WGS sequence"/>
</dbReference>
<evidence type="ECO:0000259" key="2">
    <source>
        <dbReference type="Pfam" id="PF01471"/>
    </source>
</evidence>
<dbReference type="InterPro" id="IPR002477">
    <property type="entry name" value="Peptidoglycan-bd-like"/>
</dbReference>
<accession>A0ABW8UXL6</accession>